<reference evidence="7 8" key="1">
    <citation type="submission" date="2021-07" db="EMBL/GenBank/DDBJ databases">
        <title>Actinomadura sp. PM05-2 isolated from lichen.</title>
        <authorList>
            <person name="Somphong A."/>
            <person name="Phongsopitanun W."/>
            <person name="Tanasupawat S."/>
            <person name="Peongsungnone V."/>
        </authorList>
    </citation>
    <scope>NUCLEOTIDE SEQUENCE [LARGE SCALE GENOMIC DNA]</scope>
    <source>
        <strain evidence="7 8">PM05-2</strain>
    </source>
</reference>
<comment type="caution">
    <text evidence="7">The sequence shown here is derived from an EMBL/GenBank/DDBJ whole genome shotgun (WGS) entry which is preliminary data.</text>
</comment>
<evidence type="ECO:0000313" key="8">
    <source>
        <dbReference type="Proteomes" id="UP000774570"/>
    </source>
</evidence>
<evidence type="ECO:0000256" key="2">
    <source>
        <dbReference type="ARBA" id="ARBA00022729"/>
    </source>
</evidence>
<keyword evidence="8" id="KW-1185">Reference proteome</keyword>
<keyword evidence="3 7" id="KW-0378">Hydrolase</keyword>
<dbReference type="Pfam" id="PF00561">
    <property type="entry name" value="Abhydrolase_1"/>
    <property type="match status" value="1"/>
</dbReference>
<keyword evidence="2 5" id="KW-0732">Signal</keyword>
<feature type="domain" description="AB hydrolase-1" evidence="6">
    <location>
        <begin position="93"/>
        <end position="455"/>
    </location>
</feature>
<sequence>MVLITATAALGIGGTAVAVSANTGAAATATKVAASSIAWSKCPTDVTGGSYLAKAECGQVTVPANYAKPNGRKISVAVSRVKATDTAHYQGVLLGNPGGPGGSGLYLSGGLHAWLDPAVAAKYDIIGFDPRGVESSKPALSCQPAYSDPVRPDYVPRTAKQEKAWLAKSKSYAAACQKKYGWLLPNLRTIDSVRDIDSIRKALGAKQISYYGFSYGTYLGSAYASTYPRNVKRVVLDGNVDTREVWYKGQLSQNVAFERNIKLYFAWIAKYDAVYHLGKSAKAVEKTYYTVLAQSKKKAIGGKVGPAELTDIFLNAGYNTGYYIPLAQALSSWVVGKSADDLVSWVSEGGGDNGFAVYNAVQAVDAPWPAKWATWHKDAVRQYKDGIKFNTWGNVWFNAPIHYWGAKAGKPLNITGKGKKLPPILLVQGTLDAATPYPGGVQMRSLFPSARLLAEIGDKTHANTLNGNPCIDDPVNAYLNGGSLWARKPGRTADASCKALPELSDPNPTQAKAKAAATSPSAKDLALFGGRS</sequence>
<evidence type="ECO:0000256" key="5">
    <source>
        <dbReference type="SAM" id="SignalP"/>
    </source>
</evidence>
<evidence type="ECO:0000259" key="6">
    <source>
        <dbReference type="Pfam" id="PF00561"/>
    </source>
</evidence>
<feature type="region of interest" description="Disordered" evidence="4">
    <location>
        <begin position="498"/>
        <end position="532"/>
    </location>
</feature>
<name>A0ABS7FWB9_9ACTN</name>
<feature type="compositionally biased region" description="Low complexity" evidence="4">
    <location>
        <begin position="508"/>
        <end position="522"/>
    </location>
</feature>
<evidence type="ECO:0000256" key="1">
    <source>
        <dbReference type="ARBA" id="ARBA00010088"/>
    </source>
</evidence>
<proteinExistence type="inferred from homology"/>
<dbReference type="SUPFAM" id="SSF53474">
    <property type="entry name" value="alpha/beta-Hydrolases"/>
    <property type="match status" value="1"/>
</dbReference>
<comment type="similarity">
    <text evidence="1">Belongs to the peptidase S33 family.</text>
</comment>
<dbReference type="Gene3D" id="3.40.50.1820">
    <property type="entry name" value="alpha/beta hydrolase"/>
    <property type="match status" value="1"/>
</dbReference>
<organism evidence="7 8">
    <name type="scientific">Actinomadura parmotrematis</name>
    <dbReference type="NCBI Taxonomy" id="2864039"/>
    <lineage>
        <taxon>Bacteria</taxon>
        <taxon>Bacillati</taxon>
        <taxon>Actinomycetota</taxon>
        <taxon>Actinomycetes</taxon>
        <taxon>Streptosporangiales</taxon>
        <taxon>Thermomonosporaceae</taxon>
        <taxon>Actinomadura</taxon>
    </lineage>
</organism>
<evidence type="ECO:0000256" key="3">
    <source>
        <dbReference type="ARBA" id="ARBA00022801"/>
    </source>
</evidence>
<feature type="chain" id="PRO_5046744803" evidence="5">
    <location>
        <begin position="22"/>
        <end position="532"/>
    </location>
</feature>
<evidence type="ECO:0000256" key="4">
    <source>
        <dbReference type="SAM" id="MobiDB-lite"/>
    </source>
</evidence>
<dbReference type="InterPro" id="IPR000073">
    <property type="entry name" value="AB_hydrolase_1"/>
</dbReference>
<dbReference type="EMBL" id="JAIBOA010000008">
    <property type="protein sequence ID" value="MBW8483743.1"/>
    <property type="molecule type" value="Genomic_DNA"/>
</dbReference>
<feature type="signal peptide" evidence="5">
    <location>
        <begin position="1"/>
        <end position="21"/>
    </location>
</feature>
<dbReference type="PANTHER" id="PTHR43248:SF29">
    <property type="entry name" value="TRIPEPTIDYL AMINOPEPTIDASE"/>
    <property type="match status" value="1"/>
</dbReference>
<dbReference type="GO" id="GO:0016787">
    <property type="term" value="F:hydrolase activity"/>
    <property type="evidence" value="ECO:0007669"/>
    <property type="project" value="UniProtKB-KW"/>
</dbReference>
<dbReference type="InterPro" id="IPR051601">
    <property type="entry name" value="Serine_prot/Carboxylest_S33"/>
</dbReference>
<dbReference type="InterPro" id="IPR029058">
    <property type="entry name" value="AB_hydrolase_fold"/>
</dbReference>
<dbReference type="PANTHER" id="PTHR43248">
    <property type="entry name" value="2-SUCCINYL-6-HYDROXY-2,4-CYCLOHEXADIENE-1-CARBOXYLATE SYNTHASE"/>
    <property type="match status" value="1"/>
</dbReference>
<gene>
    <name evidence="7" type="ORF">K1Y72_15250</name>
</gene>
<protein>
    <submittedName>
        <fullName evidence="7">Alpha/beta hydrolase</fullName>
    </submittedName>
</protein>
<evidence type="ECO:0000313" key="7">
    <source>
        <dbReference type="EMBL" id="MBW8483743.1"/>
    </source>
</evidence>
<dbReference type="Proteomes" id="UP000774570">
    <property type="component" value="Unassembled WGS sequence"/>
</dbReference>
<accession>A0ABS7FWB9</accession>